<sequence>MFEYEITQINFMMDNSITIEELTNLVKASVRKGLGYAILQDDILSDLLTKTEAYKRYGRSNVDRWLKENLICVSNYGNRKVLLRKELDQIAAKSNRTTYLTARERK</sequence>
<dbReference type="Proteomes" id="UP001221558">
    <property type="component" value="Chromosome"/>
</dbReference>
<dbReference type="RefSeq" id="WP_274265879.1">
    <property type="nucleotide sequence ID" value="NZ_CP117880.1"/>
</dbReference>
<keyword evidence="2" id="KW-1185">Reference proteome</keyword>
<name>A0ABY7WEW1_9SPHI</name>
<protein>
    <submittedName>
        <fullName evidence="1">Uncharacterized protein</fullName>
    </submittedName>
</protein>
<organism evidence="1 2">
    <name type="scientific">Sphingobacterium oryzagri</name>
    <dbReference type="NCBI Taxonomy" id="3025669"/>
    <lineage>
        <taxon>Bacteria</taxon>
        <taxon>Pseudomonadati</taxon>
        <taxon>Bacteroidota</taxon>
        <taxon>Sphingobacteriia</taxon>
        <taxon>Sphingobacteriales</taxon>
        <taxon>Sphingobacteriaceae</taxon>
        <taxon>Sphingobacterium</taxon>
    </lineage>
</organism>
<gene>
    <name evidence="1" type="ORF">PQ465_12620</name>
</gene>
<evidence type="ECO:0000313" key="2">
    <source>
        <dbReference type="Proteomes" id="UP001221558"/>
    </source>
</evidence>
<dbReference type="EMBL" id="CP117880">
    <property type="protein sequence ID" value="WDF67149.1"/>
    <property type="molecule type" value="Genomic_DNA"/>
</dbReference>
<proteinExistence type="predicted"/>
<evidence type="ECO:0000313" key="1">
    <source>
        <dbReference type="EMBL" id="WDF67149.1"/>
    </source>
</evidence>
<reference evidence="1 2" key="1">
    <citation type="submission" date="2023-02" db="EMBL/GenBank/DDBJ databases">
        <title>Genome sequence of Sphingobacterium sp. KACC 22765.</title>
        <authorList>
            <person name="Kim S."/>
            <person name="Heo J."/>
            <person name="Kwon S.-W."/>
        </authorList>
    </citation>
    <scope>NUCLEOTIDE SEQUENCE [LARGE SCALE GENOMIC DNA]</scope>
    <source>
        <strain evidence="1 2">KACC 22765</strain>
    </source>
</reference>
<accession>A0ABY7WEW1</accession>